<organism evidence="4 5">
    <name type="scientific">Actinokineospora alba</name>
    <dbReference type="NCBI Taxonomy" id="504798"/>
    <lineage>
        <taxon>Bacteria</taxon>
        <taxon>Bacillati</taxon>
        <taxon>Actinomycetota</taxon>
        <taxon>Actinomycetes</taxon>
        <taxon>Pseudonocardiales</taxon>
        <taxon>Pseudonocardiaceae</taxon>
        <taxon>Actinokineospora</taxon>
    </lineage>
</organism>
<keyword evidence="2" id="KW-0472">Membrane</keyword>
<dbReference type="RefSeq" id="WP_091384066.1">
    <property type="nucleotide sequence ID" value="NZ_FNDV01000001.1"/>
</dbReference>
<accession>A0A1H0WJ36</accession>
<gene>
    <name evidence="4" type="ORF">SAMN05192558_12214</name>
</gene>
<evidence type="ECO:0000256" key="1">
    <source>
        <dbReference type="SAM" id="MobiDB-lite"/>
    </source>
</evidence>
<keyword evidence="5" id="KW-1185">Reference proteome</keyword>
<protein>
    <submittedName>
        <fullName evidence="4">PQQ-like domain-containing protein</fullName>
    </submittedName>
</protein>
<reference evidence="5" key="1">
    <citation type="submission" date="2016-10" db="EMBL/GenBank/DDBJ databases">
        <authorList>
            <person name="Varghese N."/>
            <person name="Submissions S."/>
        </authorList>
    </citation>
    <scope>NUCLEOTIDE SEQUENCE [LARGE SCALE GENOMIC DNA]</scope>
    <source>
        <strain evidence="5">IBRC-M 10655</strain>
    </source>
</reference>
<feature type="region of interest" description="Disordered" evidence="1">
    <location>
        <begin position="59"/>
        <end position="83"/>
    </location>
</feature>
<keyword evidence="2" id="KW-1133">Transmembrane helix</keyword>
<dbReference type="Pfam" id="PF13360">
    <property type="entry name" value="PQQ_2"/>
    <property type="match status" value="1"/>
</dbReference>
<dbReference type="InterPro" id="IPR015943">
    <property type="entry name" value="WD40/YVTN_repeat-like_dom_sf"/>
</dbReference>
<dbReference type="Gene3D" id="2.130.10.10">
    <property type="entry name" value="YVTN repeat-like/Quinoprotein amine dehydrogenase"/>
    <property type="match status" value="2"/>
</dbReference>
<dbReference type="AlphaFoldDB" id="A0A1H0WJ36"/>
<dbReference type="PANTHER" id="PTHR34512">
    <property type="entry name" value="CELL SURFACE PROTEIN"/>
    <property type="match status" value="1"/>
</dbReference>
<evidence type="ECO:0000313" key="4">
    <source>
        <dbReference type="EMBL" id="SDP90618.1"/>
    </source>
</evidence>
<keyword evidence="2" id="KW-0812">Transmembrane</keyword>
<evidence type="ECO:0000256" key="2">
    <source>
        <dbReference type="SAM" id="Phobius"/>
    </source>
</evidence>
<dbReference type="OrthoDB" id="3634012at2"/>
<feature type="compositionally biased region" description="Basic and acidic residues" evidence="1">
    <location>
        <begin position="70"/>
        <end position="83"/>
    </location>
</feature>
<dbReference type="PANTHER" id="PTHR34512:SF30">
    <property type="entry name" value="OUTER MEMBRANE PROTEIN ASSEMBLY FACTOR BAMB"/>
    <property type="match status" value="1"/>
</dbReference>
<dbReference type="SUPFAM" id="SSF50998">
    <property type="entry name" value="Quinoprotein alcohol dehydrogenase-like"/>
    <property type="match status" value="1"/>
</dbReference>
<proteinExistence type="predicted"/>
<dbReference type="Proteomes" id="UP000199651">
    <property type="component" value="Unassembled WGS sequence"/>
</dbReference>
<dbReference type="EMBL" id="FNJB01000022">
    <property type="protein sequence ID" value="SDP90618.1"/>
    <property type="molecule type" value="Genomic_DNA"/>
</dbReference>
<sequence>MTWQQQPPSYDPRAQFQPGGWSPPPPPRRRGKVWVVVAAIVAVVAAASVSVVLLTRKDEAPTATQPTEQSKPDFKPWTTKGEKDSKDNALRILNSDKDLIIVTARDVTAIGREDGEVKWFTKAPDIEAAEGAFCGAGNTPSSDNKLALTLGLVENKSKPISANCGIVTVIDLKTGELGWSTTVAYAQGAISEKTRGMPVEIVDDVVVATWDFNVFGLDLATGDSKWHVKLKSDPNGKPNCPVNGMLPAGPDSVVVKTTCIQPNGDALFSVAELTAKGTIGRSANITDADAGAPISSMKLLAGSPVVLNVTPKPGPDERMSIVTLDDDWKVQSVIHDERGDAKADYVLATVPIGFATTPVGAYQEQSRSLVSGNTMVSLTAPNKGKPNRIVATDLKTGKDLWATEEPALLFMQVLAIEGDKVYALQSALENTKDFDQSVVELDLKDGKVKDKKTTEVISPNDGPPTITFYGFTFKDGRAYGVHFQNSDTQWLAYSVG</sequence>
<evidence type="ECO:0000259" key="3">
    <source>
        <dbReference type="Pfam" id="PF13360"/>
    </source>
</evidence>
<feature type="domain" description="Pyrrolo-quinoline quinone repeat" evidence="3">
    <location>
        <begin position="106"/>
        <end position="306"/>
    </location>
</feature>
<dbReference type="InterPro" id="IPR011047">
    <property type="entry name" value="Quinoprotein_ADH-like_sf"/>
</dbReference>
<evidence type="ECO:0000313" key="5">
    <source>
        <dbReference type="Proteomes" id="UP000199651"/>
    </source>
</evidence>
<name>A0A1H0WJ36_9PSEU</name>
<feature type="transmembrane region" description="Helical" evidence="2">
    <location>
        <begin position="33"/>
        <end position="54"/>
    </location>
</feature>
<dbReference type="InterPro" id="IPR002372">
    <property type="entry name" value="PQQ_rpt_dom"/>
</dbReference>
<dbReference type="STRING" id="504798.SAMN05421871_101682"/>
<feature type="region of interest" description="Disordered" evidence="1">
    <location>
        <begin position="1"/>
        <end position="28"/>
    </location>
</feature>